<organism evidence="5 6">
    <name type="scientific">Halobacillus amylolyticus</name>
    <dbReference type="NCBI Taxonomy" id="2932259"/>
    <lineage>
        <taxon>Bacteria</taxon>
        <taxon>Bacillati</taxon>
        <taxon>Bacillota</taxon>
        <taxon>Bacilli</taxon>
        <taxon>Bacillales</taxon>
        <taxon>Bacillaceae</taxon>
        <taxon>Halobacillus</taxon>
    </lineage>
</organism>
<dbReference type="PANTHER" id="PTHR34218">
    <property type="entry name" value="PEPTIDASE S45 PENICILLIN AMIDASE"/>
    <property type="match status" value="1"/>
</dbReference>
<dbReference type="PANTHER" id="PTHR34218:SF4">
    <property type="entry name" value="ACYL-HOMOSERINE LACTONE ACYLASE QUIP"/>
    <property type="match status" value="1"/>
</dbReference>
<proteinExistence type="inferred from homology"/>
<comment type="similarity">
    <text evidence="1">Belongs to the peptidase S45 family.</text>
</comment>
<feature type="transmembrane region" description="Helical" evidence="4">
    <location>
        <begin position="20"/>
        <end position="43"/>
    </location>
</feature>
<dbReference type="Pfam" id="PF01804">
    <property type="entry name" value="Penicil_amidase"/>
    <property type="match status" value="1"/>
</dbReference>
<keyword evidence="3" id="KW-0865">Zymogen</keyword>
<keyword evidence="2" id="KW-0378">Hydrolase</keyword>
<name>A0ABY4HDT7_9BACI</name>
<keyword evidence="4" id="KW-0812">Transmembrane</keyword>
<dbReference type="InterPro" id="IPR002692">
    <property type="entry name" value="S45"/>
</dbReference>
<dbReference type="Gene3D" id="2.30.120.10">
    <property type="match status" value="1"/>
</dbReference>
<gene>
    <name evidence="5" type="ORF">MUO15_05980</name>
</gene>
<dbReference type="EMBL" id="CP095075">
    <property type="protein sequence ID" value="UOR13044.1"/>
    <property type="molecule type" value="Genomic_DNA"/>
</dbReference>
<dbReference type="Gene3D" id="3.60.20.10">
    <property type="entry name" value="Glutamine Phosphoribosylpyrophosphate, subunit 1, domain 1"/>
    <property type="match status" value="1"/>
</dbReference>
<evidence type="ECO:0000313" key="5">
    <source>
        <dbReference type="EMBL" id="UOR13044.1"/>
    </source>
</evidence>
<dbReference type="InterPro" id="IPR023343">
    <property type="entry name" value="Penicillin_amidase_dom1"/>
</dbReference>
<dbReference type="InterPro" id="IPR029055">
    <property type="entry name" value="Ntn_hydrolases_N"/>
</dbReference>
<dbReference type="SUPFAM" id="SSF56235">
    <property type="entry name" value="N-terminal nucleophile aminohydrolases (Ntn hydrolases)"/>
    <property type="match status" value="1"/>
</dbReference>
<evidence type="ECO:0000313" key="6">
    <source>
        <dbReference type="Proteomes" id="UP000830326"/>
    </source>
</evidence>
<keyword evidence="6" id="KW-1185">Reference proteome</keyword>
<keyword evidence="4" id="KW-1133">Transmembrane helix</keyword>
<sequence length="415" mass="46298">MEAVQTTNEENKKMKRWKKISLISTIIVLVLGIGLTVFVNVYINRSLPQVSGEIKLEGLKDPVTITRDEHGIPHISANNAHDLFMAQGYVQAQDRLLQMELARRQASGTLSEVVGEAAIEQDKYFRTLGLRRAAEASLSLYSDEAIQSLEAFSQGVNMYIDKVIEENRLPPGFKLMGIEPGTWQPVDSLTIGKYMAFDLGGHWERQAFNYYALNKFPKAKALELFPVYPKDAPTIINETEVVDVATSFQDAVIPPEFNGSNNWVLSGERTASGFPLLADDPHLGLATPSIWYQMHLDSPEYQVSGVIFAGIPGIILGHNEDIAWGVTNVGPDVQQLYIEKRNPDQSDQFMFEGKWEQAEVISEPIQVKGGKLLITRLSRPVMVRSLVSSLGIVVKILYFHYAGLHLIQQPSLKLC</sequence>
<evidence type="ECO:0000256" key="2">
    <source>
        <dbReference type="ARBA" id="ARBA00022801"/>
    </source>
</evidence>
<keyword evidence="4" id="KW-0472">Membrane</keyword>
<evidence type="ECO:0000256" key="3">
    <source>
        <dbReference type="ARBA" id="ARBA00023145"/>
    </source>
</evidence>
<protein>
    <submittedName>
        <fullName evidence="5">Penicillin acylase family protein</fullName>
    </submittedName>
</protein>
<reference evidence="5" key="1">
    <citation type="submission" date="2022-04" db="EMBL/GenBank/DDBJ databases">
        <title>Halobacillus sp. isolated from saltern.</title>
        <authorList>
            <person name="Won M."/>
            <person name="Lee C.-M."/>
            <person name="Woen H.-Y."/>
            <person name="Kwon S.-W."/>
        </authorList>
    </citation>
    <scope>NUCLEOTIDE SEQUENCE</scope>
    <source>
        <strain evidence="5">SSHM10-5</strain>
    </source>
</reference>
<dbReference type="InterPro" id="IPR043146">
    <property type="entry name" value="Penicillin_amidase_N_B-knob"/>
</dbReference>
<dbReference type="Proteomes" id="UP000830326">
    <property type="component" value="Chromosome"/>
</dbReference>
<accession>A0ABY4HDT7</accession>
<dbReference type="Gene3D" id="1.10.439.10">
    <property type="entry name" value="Penicillin Amidohydrolase, domain 1"/>
    <property type="match status" value="1"/>
</dbReference>
<evidence type="ECO:0000256" key="1">
    <source>
        <dbReference type="ARBA" id="ARBA00006586"/>
    </source>
</evidence>
<evidence type="ECO:0000256" key="4">
    <source>
        <dbReference type="SAM" id="Phobius"/>
    </source>
</evidence>